<reference evidence="1" key="1">
    <citation type="submission" date="2021-01" db="EMBL/GenBank/DDBJ databases">
        <authorList>
            <consortium name="Genoscope - CEA"/>
            <person name="William W."/>
        </authorList>
    </citation>
    <scope>NUCLEOTIDE SEQUENCE</scope>
</reference>
<organism evidence="1">
    <name type="scientific">Brassica napus</name>
    <name type="common">Rape</name>
    <dbReference type="NCBI Taxonomy" id="3708"/>
    <lineage>
        <taxon>Eukaryota</taxon>
        <taxon>Viridiplantae</taxon>
        <taxon>Streptophyta</taxon>
        <taxon>Embryophyta</taxon>
        <taxon>Tracheophyta</taxon>
        <taxon>Spermatophyta</taxon>
        <taxon>Magnoliopsida</taxon>
        <taxon>eudicotyledons</taxon>
        <taxon>Gunneridae</taxon>
        <taxon>Pentapetalae</taxon>
        <taxon>rosids</taxon>
        <taxon>malvids</taxon>
        <taxon>Brassicales</taxon>
        <taxon>Brassicaceae</taxon>
        <taxon>Brassiceae</taxon>
        <taxon>Brassica</taxon>
    </lineage>
</organism>
<dbReference type="AlphaFoldDB" id="A0A816KBS0"/>
<proteinExistence type="predicted"/>
<evidence type="ECO:0000313" key="1">
    <source>
        <dbReference type="EMBL" id="CAF1892806.1"/>
    </source>
</evidence>
<dbReference type="EMBL" id="HG994366">
    <property type="protein sequence ID" value="CAF1892806.1"/>
    <property type="molecule type" value="Genomic_DNA"/>
</dbReference>
<feature type="non-terminal residue" evidence="1">
    <location>
        <position position="1"/>
    </location>
</feature>
<protein>
    <submittedName>
        <fullName evidence="1">(rape) hypothetical protein</fullName>
    </submittedName>
</protein>
<accession>A0A816KBS0</accession>
<name>A0A816KBS0_BRANA</name>
<dbReference type="Proteomes" id="UP001295469">
    <property type="component" value="Chromosome C02"/>
</dbReference>
<sequence>VVTPTVIATCVHRGYNPGHNVHSDGLHLQMIERHIRTFLAEALRLSEVPTHTSLGLPVMEAEVRLTVEATVEATAVETPLFKAAMAVAVAHHTKAATVAVARHTKAVAVIPILVIDLYVNGNFSWVDH</sequence>
<gene>
    <name evidence="1" type="ORF">DARMORV10_C02P14120.1</name>
</gene>